<reference evidence="1 2" key="1">
    <citation type="submission" date="2018-06" db="EMBL/GenBank/DDBJ databases">
        <authorList>
            <consortium name="Pathogen Informatics"/>
            <person name="Doyle S."/>
        </authorList>
    </citation>
    <scope>NUCLEOTIDE SEQUENCE [LARGE SCALE GENOMIC DNA]</scope>
    <source>
        <strain evidence="1 2">NCTC11327</strain>
    </source>
</reference>
<protein>
    <submittedName>
        <fullName evidence="1">Uncharacterized protein</fullName>
    </submittedName>
</protein>
<proteinExistence type="predicted"/>
<dbReference type="AlphaFoldDB" id="A0AAX2LU12"/>
<evidence type="ECO:0000313" key="2">
    <source>
        <dbReference type="Proteomes" id="UP000254626"/>
    </source>
</evidence>
<comment type="caution">
    <text evidence="1">The sequence shown here is derived from an EMBL/GenBank/DDBJ whole genome shotgun (WGS) entry which is preliminary data.</text>
</comment>
<dbReference type="EMBL" id="UHIP01000002">
    <property type="protein sequence ID" value="SUQ26838.1"/>
    <property type="molecule type" value="Genomic_DNA"/>
</dbReference>
<evidence type="ECO:0000313" key="1">
    <source>
        <dbReference type="EMBL" id="SUQ26838.1"/>
    </source>
</evidence>
<name>A0AAX2LU12_VIBFL</name>
<gene>
    <name evidence="1" type="ORF">NCTC11327_03702</name>
</gene>
<dbReference type="Proteomes" id="UP000254626">
    <property type="component" value="Unassembled WGS sequence"/>
</dbReference>
<sequence>MRRPLIGATRKMNVLFSGIPSQSSSSLSAMYMTETRNRGLNLSTIFATVKRKKGR</sequence>
<accession>A0AAX2LU12</accession>
<organism evidence="1 2">
    <name type="scientific">Vibrio fluvialis</name>
    <dbReference type="NCBI Taxonomy" id="676"/>
    <lineage>
        <taxon>Bacteria</taxon>
        <taxon>Pseudomonadati</taxon>
        <taxon>Pseudomonadota</taxon>
        <taxon>Gammaproteobacteria</taxon>
        <taxon>Vibrionales</taxon>
        <taxon>Vibrionaceae</taxon>
        <taxon>Vibrio</taxon>
    </lineage>
</organism>